<reference evidence="5 6" key="1">
    <citation type="submission" date="2022-11" db="EMBL/GenBank/DDBJ databases">
        <title>Draft genome sequence of Saccharopolyspora sp. WRP15-2 isolated from rhizosphere soils of wild rice in Thailand.</title>
        <authorList>
            <person name="Duangmal K."/>
            <person name="Kammanee S."/>
            <person name="Muangham S."/>
        </authorList>
    </citation>
    <scope>NUCLEOTIDE SEQUENCE [LARGE SCALE GENOMIC DNA]</scope>
    <source>
        <strain evidence="5 6">WRP15-2</strain>
    </source>
</reference>
<organism evidence="5 6">
    <name type="scientific">Saccharopolyspora oryzae</name>
    <dbReference type="NCBI Taxonomy" id="2997343"/>
    <lineage>
        <taxon>Bacteria</taxon>
        <taxon>Bacillati</taxon>
        <taxon>Actinomycetota</taxon>
        <taxon>Actinomycetes</taxon>
        <taxon>Pseudonocardiales</taxon>
        <taxon>Pseudonocardiaceae</taxon>
        <taxon>Saccharopolyspora</taxon>
    </lineage>
</organism>
<dbReference type="InterPro" id="IPR013216">
    <property type="entry name" value="Methyltransf_11"/>
</dbReference>
<dbReference type="InterPro" id="IPR029063">
    <property type="entry name" value="SAM-dependent_MTases_sf"/>
</dbReference>
<evidence type="ECO:0000256" key="3">
    <source>
        <dbReference type="ARBA" id="ARBA00022691"/>
    </source>
</evidence>
<sequence length="245" mass="26681">MTSGWTNETAIQQWSDSAEREALEATAADGDFAKRHLINPDQLRLLGDVSGQRVLDAGCGNGYFSRMLAERGAHVVGVEPAGGLLAFAREKEGELGQGVSYVQADLTRLPDLGDPFDAVVCSMVLMAIPDWKPALRGCVESLRPGGLLVFSVVHPAFEQLWTSWREHGEYRTSRYLEEYEIPGHAPDFHRPMSAYLNELAALGCRLREVVEPGLDPAVAAQSGVPGIEGYVRMPNFLIVSAETPS</sequence>
<dbReference type="Proteomes" id="UP001210380">
    <property type="component" value="Unassembled WGS sequence"/>
</dbReference>
<name>A0ABT4V4W5_9PSEU</name>
<keyword evidence="3" id="KW-0949">S-adenosyl-L-methionine</keyword>
<keyword evidence="6" id="KW-1185">Reference proteome</keyword>
<feature type="domain" description="Methyltransferase type 11" evidence="4">
    <location>
        <begin position="55"/>
        <end position="150"/>
    </location>
</feature>
<evidence type="ECO:0000256" key="1">
    <source>
        <dbReference type="ARBA" id="ARBA00022603"/>
    </source>
</evidence>
<dbReference type="CDD" id="cd02440">
    <property type="entry name" value="AdoMet_MTases"/>
    <property type="match status" value="1"/>
</dbReference>
<dbReference type="Gene3D" id="3.40.50.150">
    <property type="entry name" value="Vaccinia Virus protein VP39"/>
    <property type="match status" value="1"/>
</dbReference>
<protein>
    <submittedName>
        <fullName evidence="5">Class I SAM-dependent methyltransferase</fullName>
    </submittedName>
</protein>
<dbReference type="SUPFAM" id="SSF53335">
    <property type="entry name" value="S-adenosyl-L-methionine-dependent methyltransferases"/>
    <property type="match status" value="1"/>
</dbReference>
<evidence type="ECO:0000313" key="5">
    <source>
        <dbReference type="EMBL" id="MDA3628995.1"/>
    </source>
</evidence>
<keyword evidence="2" id="KW-0808">Transferase</keyword>
<proteinExistence type="predicted"/>
<dbReference type="PANTHER" id="PTHR43464">
    <property type="entry name" value="METHYLTRANSFERASE"/>
    <property type="match status" value="1"/>
</dbReference>
<dbReference type="GO" id="GO:0032259">
    <property type="term" value="P:methylation"/>
    <property type="evidence" value="ECO:0007669"/>
    <property type="project" value="UniProtKB-KW"/>
</dbReference>
<keyword evidence="1 5" id="KW-0489">Methyltransferase</keyword>
<dbReference type="PANTHER" id="PTHR43464:SF19">
    <property type="entry name" value="UBIQUINONE BIOSYNTHESIS O-METHYLTRANSFERASE, MITOCHONDRIAL"/>
    <property type="match status" value="1"/>
</dbReference>
<dbReference type="RefSeq" id="WP_270951947.1">
    <property type="nucleotide sequence ID" value="NZ_JAQGLA010000057.1"/>
</dbReference>
<evidence type="ECO:0000256" key="2">
    <source>
        <dbReference type="ARBA" id="ARBA00022679"/>
    </source>
</evidence>
<dbReference type="GO" id="GO:0008168">
    <property type="term" value="F:methyltransferase activity"/>
    <property type="evidence" value="ECO:0007669"/>
    <property type="project" value="UniProtKB-KW"/>
</dbReference>
<dbReference type="EMBL" id="JAQGLA010000057">
    <property type="protein sequence ID" value="MDA3628995.1"/>
    <property type="molecule type" value="Genomic_DNA"/>
</dbReference>
<dbReference type="Pfam" id="PF08241">
    <property type="entry name" value="Methyltransf_11"/>
    <property type="match status" value="1"/>
</dbReference>
<accession>A0ABT4V4W5</accession>
<gene>
    <name evidence="5" type="ORF">OU415_26415</name>
</gene>
<evidence type="ECO:0000259" key="4">
    <source>
        <dbReference type="Pfam" id="PF08241"/>
    </source>
</evidence>
<evidence type="ECO:0000313" key="6">
    <source>
        <dbReference type="Proteomes" id="UP001210380"/>
    </source>
</evidence>
<comment type="caution">
    <text evidence="5">The sequence shown here is derived from an EMBL/GenBank/DDBJ whole genome shotgun (WGS) entry which is preliminary data.</text>
</comment>